<accession>K1LXD4</accession>
<dbReference type="AlphaFoldDB" id="K1LXD4"/>
<keyword evidence="2" id="KW-1185">Reference proteome</keyword>
<sequence>MAKAVFTDSIRSGQFRELSKKYRKVESLDLGANTSDPKNSKEEVAYNARLAQITAGLEPYNGPFTERHVAHLIKRISFGVSTGELRQYRNDTIDQILDRFFSFNLNYPEPINNYNQEGEEGMDPDVEAGATFVRAKFDQNFEGERIISLKTWMIGRVINAQNSALEKMILFWWHFLPIKMWDVFVSKICFRYFKMLERNAIGNFKVMIRDLTLDPGMLIFLSGAFNNKYTPDENFARELQELFCIGKGKDAAYTEEDVRMTARVLTGWTVDWESVHEDGEPISYFNSEAHHTGDKRFSAFYGNKVISGKAGDAGAEELDELLDMIFSNPECAKHLARKLYGFFVTPEITAQAERLVITPLAQVILQHNFDILPALRVLLKSAHFYHQDIIGVVIKTPLDFTLGFWKSFNMRKAASTLEERQMYEGILWQMANLGMEIGDPPNVAGWPPFYQSPMYDKIWINTDTIARRTLLTDSLVFWGFRLNAMFNVQANVLNFVNTLANPEDPNSLIKDSALVLLGVDLGPIQFEQVKQVLLSGQEQDYYWTGAWLTFEANPSNLEARTVVLNRLNPAFQLLLQMAETHLM</sequence>
<dbReference type="InterPro" id="IPR014917">
    <property type="entry name" value="DUF1800"/>
</dbReference>
<proteinExistence type="predicted"/>
<dbReference type="EMBL" id="AMGM01000040">
    <property type="protein sequence ID" value="EKB48839.1"/>
    <property type="molecule type" value="Genomic_DNA"/>
</dbReference>
<dbReference type="OrthoDB" id="9772295at2"/>
<evidence type="ECO:0000313" key="2">
    <source>
        <dbReference type="Proteomes" id="UP000004478"/>
    </source>
</evidence>
<protein>
    <recommendedName>
        <fullName evidence="3">DUF1800 domain-containing protein</fullName>
    </recommendedName>
</protein>
<dbReference type="Proteomes" id="UP000004478">
    <property type="component" value="Unassembled WGS sequence"/>
</dbReference>
<name>K1LXD4_CECL9</name>
<dbReference type="RefSeq" id="WP_009185575.1">
    <property type="nucleotide sequence ID" value="NZ_AMGM01000040.1"/>
</dbReference>
<organism evidence="1 2">
    <name type="scientific">Cecembia lonarensis (strain CCUG 58316 / KCTC 22772 / LW9)</name>
    <dbReference type="NCBI Taxonomy" id="1225176"/>
    <lineage>
        <taxon>Bacteria</taxon>
        <taxon>Pseudomonadati</taxon>
        <taxon>Bacteroidota</taxon>
        <taxon>Cytophagia</taxon>
        <taxon>Cytophagales</taxon>
        <taxon>Cyclobacteriaceae</taxon>
        <taxon>Cecembia</taxon>
    </lineage>
</organism>
<dbReference type="Pfam" id="PF08811">
    <property type="entry name" value="DUF1800"/>
    <property type="match status" value="1"/>
</dbReference>
<evidence type="ECO:0000313" key="1">
    <source>
        <dbReference type="EMBL" id="EKB48839.1"/>
    </source>
</evidence>
<reference evidence="1 2" key="1">
    <citation type="journal article" date="2012" name="J. Bacteriol.">
        <title>Draft Genome Sequence of Cecembia lonarensis Strain LW9T, Isolated from Lonar Lake, a Haloalkaline Lake in India.</title>
        <authorList>
            <person name="Shivaji S."/>
            <person name="Ara S."/>
            <person name="Singh A."/>
            <person name="Pinnaka A.K."/>
        </authorList>
    </citation>
    <scope>NUCLEOTIDE SEQUENCE [LARGE SCALE GENOMIC DNA]</scope>
    <source>
        <strain evidence="1 2">LW9</strain>
    </source>
</reference>
<dbReference type="PATRIC" id="fig|1225176.3.peg.2717"/>
<gene>
    <name evidence="1" type="ORF">B879_02551</name>
</gene>
<evidence type="ECO:0008006" key="3">
    <source>
        <dbReference type="Google" id="ProtNLM"/>
    </source>
</evidence>
<comment type="caution">
    <text evidence="1">The sequence shown here is derived from an EMBL/GenBank/DDBJ whole genome shotgun (WGS) entry which is preliminary data.</text>
</comment>